<evidence type="ECO:0000313" key="2">
    <source>
        <dbReference type="Proteomes" id="UP001054945"/>
    </source>
</evidence>
<organism evidence="1 2">
    <name type="scientific">Caerostris extrusa</name>
    <name type="common">Bark spider</name>
    <name type="synonym">Caerostris bankana</name>
    <dbReference type="NCBI Taxonomy" id="172846"/>
    <lineage>
        <taxon>Eukaryota</taxon>
        <taxon>Metazoa</taxon>
        <taxon>Ecdysozoa</taxon>
        <taxon>Arthropoda</taxon>
        <taxon>Chelicerata</taxon>
        <taxon>Arachnida</taxon>
        <taxon>Araneae</taxon>
        <taxon>Araneomorphae</taxon>
        <taxon>Entelegynae</taxon>
        <taxon>Araneoidea</taxon>
        <taxon>Araneidae</taxon>
        <taxon>Caerostris</taxon>
    </lineage>
</organism>
<dbReference type="AlphaFoldDB" id="A0AAV4RHQ7"/>
<gene>
    <name evidence="1" type="ORF">CEXT_665141</name>
</gene>
<proteinExistence type="predicted"/>
<accession>A0AAV4RHQ7</accession>
<sequence length="116" mass="13455">MCNPDWNFFFLPAKSDAHWNPICLPALRLPPLKGNDKSATLQEEEYRQVKSTRFKISCNPSRWTRLASQNRISSPKQLQSPIRHLEISPISFFVSFYLSFLCSQKCGKLLLRTFCS</sequence>
<reference evidence="1 2" key="1">
    <citation type="submission" date="2021-06" db="EMBL/GenBank/DDBJ databases">
        <title>Caerostris extrusa draft genome.</title>
        <authorList>
            <person name="Kono N."/>
            <person name="Arakawa K."/>
        </authorList>
    </citation>
    <scope>NUCLEOTIDE SEQUENCE [LARGE SCALE GENOMIC DNA]</scope>
</reference>
<evidence type="ECO:0000313" key="1">
    <source>
        <dbReference type="EMBL" id="GIY20842.1"/>
    </source>
</evidence>
<dbReference type="EMBL" id="BPLR01007940">
    <property type="protein sequence ID" value="GIY20842.1"/>
    <property type="molecule type" value="Genomic_DNA"/>
</dbReference>
<keyword evidence="2" id="KW-1185">Reference proteome</keyword>
<dbReference type="Proteomes" id="UP001054945">
    <property type="component" value="Unassembled WGS sequence"/>
</dbReference>
<name>A0AAV4RHQ7_CAEEX</name>
<comment type="caution">
    <text evidence="1">The sequence shown here is derived from an EMBL/GenBank/DDBJ whole genome shotgun (WGS) entry which is preliminary data.</text>
</comment>
<protein>
    <submittedName>
        <fullName evidence="1">Uncharacterized protein</fullName>
    </submittedName>
</protein>